<evidence type="ECO:0000313" key="2">
    <source>
        <dbReference type="EMBL" id="AVO26255.1"/>
    </source>
</evidence>
<protein>
    <submittedName>
        <fullName evidence="2">Epoxyqueuosine reductase</fullName>
    </submittedName>
</protein>
<dbReference type="RefSeq" id="WP_036220431.1">
    <property type="nucleotide sequence ID" value="NZ_CP027569.1"/>
</dbReference>
<dbReference type="GO" id="GO:0051539">
    <property type="term" value="F:4 iron, 4 sulfur cluster binding"/>
    <property type="evidence" value="ECO:0007669"/>
    <property type="project" value="UniProtKB-KW"/>
</dbReference>
<dbReference type="GO" id="GO:0008616">
    <property type="term" value="P:tRNA queuosine(34) biosynthetic process"/>
    <property type="evidence" value="ECO:0007669"/>
    <property type="project" value="InterPro"/>
</dbReference>
<keyword evidence="1" id="KW-0408">Iron</keyword>
<dbReference type="EMBL" id="CP027569">
    <property type="protein sequence ID" value="AVO26255.1"/>
    <property type="molecule type" value="Genomic_DNA"/>
</dbReference>
<dbReference type="Pfam" id="PF13484">
    <property type="entry name" value="Fer4_16"/>
    <property type="match status" value="1"/>
</dbReference>
<proteinExistence type="predicted"/>
<reference evidence="2 3" key="1">
    <citation type="journal article" date="2018" name="Genome Announc.">
        <title>Complete genomes of two Megasphaera elsdenii strains, NCIMB 702410 and ATCC 25940.</title>
        <authorList>
            <person name="Hatmaker E.A."/>
            <person name="O'Dell K."/>
            <person name="Riley L.A."/>
            <person name="Klingeman D.M."/>
            <person name="Guss A.M."/>
        </authorList>
    </citation>
    <scope>NUCLEOTIDE SEQUENCE [LARGE SCALE GENOMIC DNA]</scope>
    <source>
        <strain evidence="2 3">NCIMB702410</strain>
    </source>
</reference>
<dbReference type="AlphaFoldDB" id="A0A2S0M483"/>
<dbReference type="GO" id="GO:0052693">
    <property type="term" value="F:epoxyqueuosine reductase activity"/>
    <property type="evidence" value="ECO:0007669"/>
    <property type="project" value="TreeGrafter"/>
</dbReference>
<sequence length="317" mass="35677">MDTDKLGQVIYEKALACGFDDCGIIPIDDMDGFQQRLQEREEKVPSSAFFYQGMGDFANIKKRFPWAKSVIIGTYWLGKYRFPPSLQGKYGKAFFLSPSNSVCKESLTARRDFETWFKEQGIRCEGGDQFGHPSIGPLRYAAMMAGLGIIRKNNFFYTKKGSFVELVGYVIDQKAWCHHVPDIRPCAESCHLCQTHCPSGALKGPFTMSPLECVSFITTFAKGELTPGLNDKNCSTWICGCDSCQDACPYNRQHDWNQGDAYPGLEELAPQLQPKKLLAQSDTFIQEKVIPYTDYHIAADEAKTLKRCAARSLDNQM</sequence>
<dbReference type="PANTHER" id="PTHR30002:SF4">
    <property type="entry name" value="EPOXYQUEUOSINE REDUCTASE"/>
    <property type="match status" value="1"/>
</dbReference>
<evidence type="ECO:0000313" key="3">
    <source>
        <dbReference type="Proteomes" id="UP000238358"/>
    </source>
</evidence>
<dbReference type="OrthoDB" id="9784571at2"/>
<gene>
    <name evidence="2" type="ORF">C6Y28_00650</name>
</gene>
<keyword evidence="1" id="KW-0479">Metal-binding</keyword>
<evidence type="ECO:0000256" key="1">
    <source>
        <dbReference type="ARBA" id="ARBA00022485"/>
    </source>
</evidence>
<accession>A0A2S0M483</accession>
<dbReference type="PANTHER" id="PTHR30002">
    <property type="entry name" value="EPOXYQUEUOSINE REDUCTASE"/>
    <property type="match status" value="1"/>
</dbReference>
<dbReference type="Proteomes" id="UP000238358">
    <property type="component" value="Chromosome"/>
</dbReference>
<dbReference type="InterPro" id="IPR004453">
    <property type="entry name" value="QueG"/>
</dbReference>
<keyword evidence="1" id="KW-0004">4Fe-4S</keyword>
<organism evidence="2 3">
    <name type="scientific">Megasphaera elsdenii</name>
    <dbReference type="NCBI Taxonomy" id="907"/>
    <lineage>
        <taxon>Bacteria</taxon>
        <taxon>Bacillati</taxon>
        <taxon>Bacillota</taxon>
        <taxon>Negativicutes</taxon>
        <taxon>Veillonellales</taxon>
        <taxon>Veillonellaceae</taxon>
        <taxon>Megasphaera</taxon>
    </lineage>
</organism>
<dbReference type="SUPFAM" id="SSF54862">
    <property type="entry name" value="4Fe-4S ferredoxins"/>
    <property type="match status" value="1"/>
</dbReference>
<name>A0A2S0M483_MEGEL</name>
<keyword evidence="1" id="KW-0411">Iron-sulfur</keyword>